<feature type="compositionally biased region" description="Low complexity" evidence="1">
    <location>
        <begin position="296"/>
        <end position="306"/>
    </location>
</feature>
<evidence type="ECO:0000313" key="3">
    <source>
        <dbReference type="Proteomes" id="UP000053257"/>
    </source>
</evidence>
<sequence length="352" mass="35945">MAPPPPPPHPMHVDARSMMRLRPIDTTPSATMRGSPHPPGAASSPVSAGGVHVSTMGMYNMHLGEGEDPAFPPHLQPFAQGAFLFSDPPPPAHMQQQQFGHFSRGAFERQQHQAYFAGAFEAFDPAPFAAHSPHSPHPLAQDSPAHSSLSPALSDFRAASEYGGGGSSGSASSRGASVSSGSGGSGRGQSLTRMGAWSPRPGSGADTFAFGHYGLGVKTEFSELGNALGTQSALALPGLAEVVGEAAAAAAQGEEEEDLSGYLPMPPIPVETETDPRPCSAGDDLRRRGHAPPAPQQQQPVQQHGVGALGAFDPGLYDDAADGDAGAFYVALPHEGGFAPAGACAAGAPATR</sequence>
<evidence type="ECO:0000256" key="1">
    <source>
        <dbReference type="SAM" id="MobiDB-lite"/>
    </source>
</evidence>
<feature type="non-terminal residue" evidence="2">
    <location>
        <position position="352"/>
    </location>
</feature>
<name>A0A0C3S2K8_PHLG1</name>
<evidence type="ECO:0000313" key="2">
    <source>
        <dbReference type="EMBL" id="KIP01890.1"/>
    </source>
</evidence>
<organism evidence="2 3">
    <name type="scientific">Phlebiopsis gigantea (strain 11061_1 CR5-6)</name>
    <name type="common">White-rot fungus</name>
    <name type="synonym">Peniophora gigantea</name>
    <dbReference type="NCBI Taxonomy" id="745531"/>
    <lineage>
        <taxon>Eukaryota</taxon>
        <taxon>Fungi</taxon>
        <taxon>Dikarya</taxon>
        <taxon>Basidiomycota</taxon>
        <taxon>Agaricomycotina</taxon>
        <taxon>Agaricomycetes</taxon>
        <taxon>Polyporales</taxon>
        <taxon>Phanerochaetaceae</taxon>
        <taxon>Phlebiopsis</taxon>
    </lineage>
</organism>
<feature type="region of interest" description="Disordered" evidence="1">
    <location>
        <begin position="127"/>
        <end position="199"/>
    </location>
</feature>
<protein>
    <submittedName>
        <fullName evidence="2">Uncharacterized protein</fullName>
    </submittedName>
</protein>
<accession>A0A0C3S2K8</accession>
<reference evidence="2 3" key="1">
    <citation type="journal article" date="2014" name="PLoS Genet.">
        <title>Analysis of the Phlebiopsis gigantea genome, transcriptome and secretome provides insight into its pioneer colonization strategies of wood.</title>
        <authorList>
            <person name="Hori C."/>
            <person name="Ishida T."/>
            <person name="Igarashi K."/>
            <person name="Samejima M."/>
            <person name="Suzuki H."/>
            <person name="Master E."/>
            <person name="Ferreira P."/>
            <person name="Ruiz-Duenas F.J."/>
            <person name="Held B."/>
            <person name="Canessa P."/>
            <person name="Larrondo L.F."/>
            <person name="Schmoll M."/>
            <person name="Druzhinina I.S."/>
            <person name="Kubicek C.P."/>
            <person name="Gaskell J.A."/>
            <person name="Kersten P."/>
            <person name="St John F."/>
            <person name="Glasner J."/>
            <person name="Sabat G."/>
            <person name="Splinter BonDurant S."/>
            <person name="Syed K."/>
            <person name="Yadav J."/>
            <person name="Mgbeahuruike A.C."/>
            <person name="Kovalchuk A."/>
            <person name="Asiegbu F.O."/>
            <person name="Lackner G."/>
            <person name="Hoffmeister D."/>
            <person name="Rencoret J."/>
            <person name="Gutierrez A."/>
            <person name="Sun H."/>
            <person name="Lindquist E."/>
            <person name="Barry K."/>
            <person name="Riley R."/>
            <person name="Grigoriev I.V."/>
            <person name="Henrissat B."/>
            <person name="Kues U."/>
            <person name="Berka R.M."/>
            <person name="Martinez A.T."/>
            <person name="Covert S.F."/>
            <person name="Blanchette R.A."/>
            <person name="Cullen D."/>
        </authorList>
    </citation>
    <scope>NUCLEOTIDE SEQUENCE [LARGE SCALE GENOMIC DNA]</scope>
    <source>
        <strain evidence="2 3">11061_1 CR5-6</strain>
    </source>
</reference>
<dbReference type="EMBL" id="KN840725">
    <property type="protein sequence ID" value="KIP01890.1"/>
    <property type="molecule type" value="Genomic_DNA"/>
</dbReference>
<dbReference type="HOGENOM" id="CLU_788849_0_0_1"/>
<gene>
    <name evidence="2" type="ORF">PHLGIDRAFT_321647</name>
</gene>
<feature type="region of interest" description="Disordered" evidence="1">
    <location>
        <begin position="26"/>
        <end position="48"/>
    </location>
</feature>
<keyword evidence="3" id="KW-1185">Reference proteome</keyword>
<dbReference type="Proteomes" id="UP000053257">
    <property type="component" value="Unassembled WGS sequence"/>
</dbReference>
<dbReference type="AlphaFoldDB" id="A0A0C3S2K8"/>
<feature type="compositionally biased region" description="Low complexity" evidence="1">
    <location>
        <begin position="127"/>
        <end position="155"/>
    </location>
</feature>
<feature type="compositionally biased region" description="Low complexity" evidence="1">
    <location>
        <begin position="169"/>
        <end position="180"/>
    </location>
</feature>
<proteinExistence type="predicted"/>
<feature type="region of interest" description="Disordered" evidence="1">
    <location>
        <begin position="267"/>
        <end position="316"/>
    </location>
</feature>